<sequence>MKSKLAITALVFSIAACLVPFIGALFSITSIILAIIALVKINKNKELEGQGIAIAALIISTVGVAIVWTILSLILTTTGIFMRLFAAPAIG</sequence>
<feature type="transmembrane region" description="Helical" evidence="1">
    <location>
        <begin position="6"/>
        <end position="39"/>
    </location>
</feature>
<dbReference type="EMBL" id="BARS01005315">
    <property type="protein sequence ID" value="GAF71510.1"/>
    <property type="molecule type" value="Genomic_DNA"/>
</dbReference>
<feature type="domain" description="DUF4190" evidence="2">
    <location>
        <begin position="5"/>
        <end position="67"/>
    </location>
</feature>
<accession>X0T630</accession>
<name>X0T630_9ZZZZ</name>
<dbReference type="AlphaFoldDB" id="X0T630"/>
<keyword evidence="1" id="KW-0812">Transmembrane</keyword>
<organism evidence="3">
    <name type="scientific">marine sediment metagenome</name>
    <dbReference type="NCBI Taxonomy" id="412755"/>
    <lineage>
        <taxon>unclassified sequences</taxon>
        <taxon>metagenomes</taxon>
        <taxon>ecological metagenomes</taxon>
    </lineage>
</organism>
<dbReference type="Pfam" id="PF13828">
    <property type="entry name" value="DUF4190"/>
    <property type="match status" value="1"/>
</dbReference>
<comment type="caution">
    <text evidence="3">The sequence shown here is derived from an EMBL/GenBank/DDBJ whole genome shotgun (WGS) entry which is preliminary data.</text>
</comment>
<feature type="transmembrane region" description="Helical" evidence="1">
    <location>
        <begin position="51"/>
        <end position="75"/>
    </location>
</feature>
<evidence type="ECO:0000259" key="2">
    <source>
        <dbReference type="Pfam" id="PF13828"/>
    </source>
</evidence>
<evidence type="ECO:0000256" key="1">
    <source>
        <dbReference type="SAM" id="Phobius"/>
    </source>
</evidence>
<evidence type="ECO:0000313" key="3">
    <source>
        <dbReference type="EMBL" id="GAF71510.1"/>
    </source>
</evidence>
<reference evidence="3" key="1">
    <citation type="journal article" date="2014" name="Front. Microbiol.">
        <title>High frequency of phylogenetically diverse reductive dehalogenase-homologous genes in deep subseafloor sedimentary metagenomes.</title>
        <authorList>
            <person name="Kawai M."/>
            <person name="Futagami T."/>
            <person name="Toyoda A."/>
            <person name="Takaki Y."/>
            <person name="Nishi S."/>
            <person name="Hori S."/>
            <person name="Arai W."/>
            <person name="Tsubouchi T."/>
            <person name="Morono Y."/>
            <person name="Uchiyama I."/>
            <person name="Ito T."/>
            <person name="Fujiyama A."/>
            <person name="Inagaki F."/>
            <person name="Takami H."/>
        </authorList>
    </citation>
    <scope>NUCLEOTIDE SEQUENCE</scope>
    <source>
        <strain evidence="3">Expedition CK06-06</strain>
    </source>
</reference>
<proteinExistence type="predicted"/>
<gene>
    <name evidence="3" type="ORF">S01H1_10419</name>
</gene>
<keyword evidence="1" id="KW-1133">Transmembrane helix</keyword>
<dbReference type="InterPro" id="IPR025241">
    <property type="entry name" value="DUF4190"/>
</dbReference>
<protein>
    <recommendedName>
        <fullName evidence="2">DUF4190 domain-containing protein</fullName>
    </recommendedName>
</protein>
<keyword evidence="1" id="KW-0472">Membrane</keyword>
<dbReference type="PROSITE" id="PS51257">
    <property type="entry name" value="PROKAR_LIPOPROTEIN"/>
    <property type="match status" value="1"/>
</dbReference>